<reference evidence="2" key="1">
    <citation type="submission" date="2023-08" db="EMBL/GenBank/DDBJ databases">
        <authorList>
            <person name="Chen Y."/>
            <person name="Shah S."/>
            <person name="Dougan E. K."/>
            <person name="Thang M."/>
            <person name="Chan C."/>
        </authorList>
    </citation>
    <scope>NUCLEOTIDE SEQUENCE</scope>
</reference>
<gene>
    <name evidence="2" type="ORF">EVOR1521_LOCUS4352</name>
</gene>
<sequence length="147" mass="16422">MAWDGQSLATRKGHRLSSAHRRKRRSKNRGGRLMGDSVFKKAEAELILPAERHRQICQCADGELTGRRAATHFLAAGQVGKSSTLQELVNLRPDVQVLLQAGPARCPYSVNSARRDFHRTRWDADALPIAYDMSFTNFTLLSQGGFE</sequence>
<dbReference type="AlphaFoldDB" id="A0AA36HTB2"/>
<keyword evidence="3" id="KW-1185">Reference proteome</keyword>
<accession>A0AA36HTB2</accession>
<name>A0AA36HTB2_9DINO</name>
<feature type="region of interest" description="Disordered" evidence="1">
    <location>
        <begin position="1"/>
        <end position="34"/>
    </location>
</feature>
<evidence type="ECO:0000313" key="3">
    <source>
        <dbReference type="Proteomes" id="UP001178507"/>
    </source>
</evidence>
<proteinExistence type="predicted"/>
<dbReference type="Proteomes" id="UP001178507">
    <property type="component" value="Unassembled WGS sequence"/>
</dbReference>
<evidence type="ECO:0000256" key="1">
    <source>
        <dbReference type="SAM" id="MobiDB-lite"/>
    </source>
</evidence>
<dbReference type="EMBL" id="CAUJNA010000290">
    <property type="protein sequence ID" value="CAJ1374944.1"/>
    <property type="molecule type" value="Genomic_DNA"/>
</dbReference>
<evidence type="ECO:0000313" key="2">
    <source>
        <dbReference type="EMBL" id="CAJ1374944.1"/>
    </source>
</evidence>
<organism evidence="2 3">
    <name type="scientific">Effrenium voratum</name>
    <dbReference type="NCBI Taxonomy" id="2562239"/>
    <lineage>
        <taxon>Eukaryota</taxon>
        <taxon>Sar</taxon>
        <taxon>Alveolata</taxon>
        <taxon>Dinophyceae</taxon>
        <taxon>Suessiales</taxon>
        <taxon>Symbiodiniaceae</taxon>
        <taxon>Effrenium</taxon>
    </lineage>
</organism>
<comment type="caution">
    <text evidence="2">The sequence shown here is derived from an EMBL/GenBank/DDBJ whole genome shotgun (WGS) entry which is preliminary data.</text>
</comment>
<protein>
    <submittedName>
        <fullName evidence="2">Uncharacterized protein</fullName>
    </submittedName>
</protein>
<feature type="compositionally biased region" description="Basic residues" evidence="1">
    <location>
        <begin position="11"/>
        <end position="30"/>
    </location>
</feature>